<dbReference type="EMBL" id="LIZS01000012">
    <property type="protein sequence ID" value="KPJ53785.1"/>
    <property type="molecule type" value="Genomic_DNA"/>
</dbReference>
<feature type="signal peptide" evidence="1">
    <location>
        <begin position="1"/>
        <end position="26"/>
    </location>
</feature>
<dbReference type="AlphaFoldDB" id="A0A0S7WV31"/>
<proteinExistence type="predicted"/>
<reference evidence="2 3" key="1">
    <citation type="journal article" date="2015" name="Microbiome">
        <title>Genomic resolution of linkages in carbon, nitrogen, and sulfur cycling among widespread estuary sediment bacteria.</title>
        <authorList>
            <person name="Baker B.J."/>
            <person name="Lazar C.S."/>
            <person name="Teske A.P."/>
            <person name="Dick G.J."/>
        </authorList>
    </citation>
    <scope>NUCLEOTIDE SEQUENCE [LARGE SCALE GENOMIC DNA]</scope>
    <source>
        <strain evidence="2">DG_24</strain>
    </source>
</reference>
<evidence type="ECO:0000313" key="3">
    <source>
        <dbReference type="Proteomes" id="UP000052008"/>
    </source>
</evidence>
<comment type="caution">
    <text evidence="2">The sequence shown here is derived from an EMBL/GenBank/DDBJ whole genome shotgun (WGS) entry which is preliminary data.</text>
</comment>
<evidence type="ECO:0000313" key="2">
    <source>
        <dbReference type="EMBL" id="KPJ53785.1"/>
    </source>
</evidence>
<feature type="non-terminal residue" evidence="2">
    <location>
        <position position="75"/>
    </location>
</feature>
<name>A0A0S7WV31_UNCT6</name>
<evidence type="ECO:0000256" key="1">
    <source>
        <dbReference type="SAM" id="SignalP"/>
    </source>
</evidence>
<sequence>MWRRSLLLSVCLSGLLALLWASLVLAAPEAKTGTKMYVAEEVEVPLPMKGPDLDHVAGGFYVKPPLMSTLPTIDG</sequence>
<keyword evidence="1" id="KW-0732">Signal</keyword>
<dbReference type="Proteomes" id="UP000052008">
    <property type="component" value="Unassembled WGS sequence"/>
</dbReference>
<feature type="chain" id="PRO_5006639708" evidence="1">
    <location>
        <begin position="27"/>
        <end position="75"/>
    </location>
</feature>
<protein>
    <submittedName>
        <fullName evidence="2">Uncharacterized protein</fullName>
    </submittedName>
</protein>
<organism evidence="2 3">
    <name type="scientific">candidate division TA06 bacterium DG_24</name>
    <dbReference type="NCBI Taxonomy" id="1703770"/>
    <lineage>
        <taxon>Bacteria</taxon>
        <taxon>Bacteria division TA06</taxon>
    </lineage>
</organism>
<gene>
    <name evidence="2" type="ORF">AMJ39_03060</name>
</gene>
<accession>A0A0S7WV31</accession>